<dbReference type="EMBL" id="MU118015">
    <property type="protein sequence ID" value="KAF9648356.1"/>
    <property type="molecule type" value="Genomic_DNA"/>
</dbReference>
<proteinExistence type="predicted"/>
<reference evidence="1" key="1">
    <citation type="submission" date="2019-10" db="EMBL/GenBank/DDBJ databases">
        <authorList>
            <consortium name="DOE Joint Genome Institute"/>
            <person name="Kuo A."/>
            <person name="Miyauchi S."/>
            <person name="Kiss E."/>
            <person name="Drula E."/>
            <person name="Kohler A."/>
            <person name="Sanchez-Garcia M."/>
            <person name="Andreopoulos B."/>
            <person name="Barry K.W."/>
            <person name="Bonito G."/>
            <person name="Buee M."/>
            <person name="Carver A."/>
            <person name="Chen C."/>
            <person name="Cichocki N."/>
            <person name="Clum A."/>
            <person name="Culley D."/>
            <person name="Crous P.W."/>
            <person name="Fauchery L."/>
            <person name="Girlanda M."/>
            <person name="Hayes R."/>
            <person name="Keri Z."/>
            <person name="Labutti K."/>
            <person name="Lipzen A."/>
            <person name="Lombard V."/>
            <person name="Magnuson J."/>
            <person name="Maillard F."/>
            <person name="Morin E."/>
            <person name="Murat C."/>
            <person name="Nolan M."/>
            <person name="Ohm R."/>
            <person name="Pangilinan J."/>
            <person name="Pereira M."/>
            <person name="Perotto S."/>
            <person name="Peter M."/>
            <person name="Riley R."/>
            <person name="Sitrit Y."/>
            <person name="Stielow B."/>
            <person name="Szollosi G."/>
            <person name="Zifcakova L."/>
            <person name="Stursova M."/>
            <person name="Spatafora J.W."/>
            <person name="Tedersoo L."/>
            <person name="Vaario L.-M."/>
            <person name="Yamada A."/>
            <person name="Yan M."/>
            <person name="Wang P."/>
            <person name="Xu J."/>
            <person name="Bruns T."/>
            <person name="Baldrian P."/>
            <person name="Vilgalys R."/>
            <person name="Henrissat B."/>
            <person name="Grigoriev I.V."/>
            <person name="Hibbett D."/>
            <person name="Nagy L.G."/>
            <person name="Martin F.M."/>
        </authorList>
    </citation>
    <scope>NUCLEOTIDE SEQUENCE</scope>
    <source>
        <strain evidence="1">P2</strain>
    </source>
</reference>
<evidence type="ECO:0000313" key="2">
    <source>
        <dbReference type="Proteomes" id="UP000886501"/>
    </source>
</evidence>
<name>A0ACB6ZG13_THEGA</name>
<reference evidence="1" key="2">
    <citation type="journal article" date="2020" name="Nat. Commun.">
        <title>Large-scale genome sequencing of mycorrhizal fungi provides insights into the early evolution of symbiotic traits.</title>
        <authorList>
            <person name="Miyauchi S."/>
            <person name="Kiss E."/>
            <person name="Kuo A."/>
            <person name="Drula E."/>
            <person name="Kohler A."/>
            <person name="Sanchez-Garcia M."/>
            <person name="Morin E."/>
            <person name="Andreopoulos B."/>
            <person name="Barry K.W."/>
            <person name="Bonito G."/>
            <person name="Buee M."/>
            <person name="Carver A."/>
            <person name="Chen C."/>
            <person name="Cichocki N."/>
            <person name="Clum A."/>
            <person name="Culley D."/>
            <person name="Crous P.W."/>
            <person name="Fauchery L."/>
            <person name="Girlanda M."/>
            <person name="Hayes R.D."/>
            <person name="Keri Z."/>
            <person name="LaButti K."/>
            <person name="Lipzen A."/>
            <person name="Lombard V."/>
            <person name="Magnuson J."/>
            <person name="Maillard F."/>
            <person name="Murat C."/>
            <person name="Nolan M."/>
            <person name="Ohm R.A."/>
            <person name="Pangilinan J."/>
            <person name="Pereira M.F."/>
            <person name="Perotto S."/>
            <person name="Peter M."/>
            <person name="Pfister S."/>
            <person name="Riley R."/>
            <person name="Sitrit Y."/>
            <person name="Stielow J.B."/>
            <person name="Szollosi G."/>
            <person name="Zifcakova L."/>
            <person name="Stursova M."/>
            <person name="Spatafora J.W."/>
            <person name="Tedersoo L."/>
            <person name="Vaario L.M."/>
            <person name="Yamada A."/>
            <person name="Yan M."/>
            <person name="Wang P."/>
            <person name="Xu J."/>
            <person name="Bruns T."/>
            <person name="Baldrian P."/>
            <person name="Vilgalys R."/>
            <person name="Dunand C."/>
            <person name="Henrissat B."/>
            <person name="Grigoriev I.V."/>
            <person name="Hibbett D."/>
            <person name="Nagy L.G."/>
            <person name="Martin F.M."/>
        </authorList>
    </citation>
    <scope>NUCLEOTIDE SEQUENCE</scope>
    <source>
        <strain evidence="1">P2</strain>
    </source>
</reference>
<organism evidence="1 2">
    <name type="scientific">Thelephora ganbajun</name>
    <name type="common">Ganba fungus</name>
    <dbReference type="NCBI Taxonomy" id="370292"/>
    <lineage>
        <taxon>Eukaryota</taxon>
        <taxon>Fungi</taxon>
        <taxon>Dikarya</taxon>
        <taxon>Basidiomycota</taxon>
        <taxon>Agaricomycotina</taxon>
        <taxon>Agaricomycetes</taxon>
        <taxon>Thelephorales</taxon>
        <taxon>Thelephoraceae</taxon>
        <taxon>Thelephora</taxon>
    </lineage>
</organism>
<gene>
    <name evidence="1" type="ORF">BDM02DRAFT_2292481</name>
</gene>
<sequence length="182" mass="20309">MLVVHPDSCCDICNESYDSKRAPHAIACGHIFCCDCLQKCTPSHCPVCRGVYRKEKIKKLHVETTIMGRDEISRASSPSAIAEHLQMVAMVSGEGVLDVEVEKSQPVRLALESVKRARKLQQDIETARTERLATERKLDRVLDDVRRAKLVEDGLLQSNSETLQQVKGICQACSYAHTQFVA</sequence>
<accession>A0ACB6ZG13</accession>
<protein>
    <submittedName>
        <fullName evidence="1">Uncharacterized protein</fullName>
    </submittedName>
</protein>
<keyword evidence="2" id="KW-1185">Reference proteome</keyword>
<dbReference type="Proteomes" id="UP000886501">
    <property type="component" value="Unassembled WGS sequence"/>
</dbReference>
<evidence type="ECO:0000313" key="1">
    <source>
        <dbReference type="EMBL" id="KAF9648356.1"/>
    </source>
</evidence>
<comment type="caution">
    <text evidence="1">The sequence shown here is derived from an EMBL/GenBank/DDBJ whole genome shotgun (WGS) entry which is preliminary data.</text>
</comment>